<dbReference type="GO" id="GO:0006952">
    <property type="term" value="P:defense response"/>
    <property type="evidence" value="ECO:0000318"/>
    <property type="project" value="GO_Central"/>
</dbReference>
<dbReference type="Gramene" id="mRNA:HanXRQr2_Chr07g0309901">
    <property type="protein sequence ID" value="mRNA:HanXRQr2_Chr07g0309901"/>
    <property type="gene ID" value="HanXRQr2_Chr07g0309901"/>
</dbReference>
<evidence type="ECO:0000313" key="4">
    <source>
        <dbReference type="Proteomes" id="UP000215914"/>
    </source>
</evidence>
<evidence type="ECO:0000313" key="3">
    <source>
        <dbReference type="EMBL" id="OTG21107.1"/>
    </source>
</evidence>
<evidence type="ECO:0000256" key="1">
    <source>
        <dbReference type="SAM" id="SignalP"/>
    </source>
</evidence>
<sequence>MKFSVAIFVFCNLLIIMAATLTVAEEEEKSVNAMCYFLKWTGACLESKCSDACIRSGYSDGICRHDMKNTYQPDACYCIGPC</sequence>
<dbReference type="InParanoid" id="A0A251UCN4"/>
<proteinExistence type="predicted"/>
<reference evidence="2 4" key="1">
    <citation type="journal article" date="2017" name="Nature">
        <title>The sunflower genome provides insights into oil metabolism, flowering and Asterid evolution.</title>
        <authorList>
            <person name="Badouin H."/>
            <person name="Gouzy J."/>
            <person name="Grassa C.J."/>
            <person name="Murat F."/>
            <person name="Staton S.E."/>
            <person name="Cottret L."/>
            <person name="Lelandais-Briere C."/>
            <person name="Owens G.L."/>
            <person name="Carrere S."/>
            <person name="Mayjonade B."/>
            <person name="Legrand L."/>
            <person name="Gill N."/>
            <person name="Kane N.C."/>
            <person name="Bowers J.E."/>
            <person name="Hubner S."/>
            <person name="Bellec A."/>
            <person name="Berard A."/>
            <person name="Berges H."/>
            <person name="Blanchet N."/>
            <person name="Boniface M.C."/>
            <person name="Brunel D."/>
            <person name="Catrice O."/>
            <person name="Chaidir N."/>
            <person name="Claudel C."/>
            <person name="Donnadieu C."/>
            <person name="Faraut T."/>
            <person name="Fievet G."/>
            <person name="Helmstetter N."/>
            <person name="King M."/>
            <person name="Knapp S.J."/>
            <person name="Lai Z."/>
            <person name="Le Paslier M.C."/>
            <person name="Lippi Y."/>
            <person name="Lorenzon L."/>
            <person name="Mandel J.R."/>
            <person name="Marage G."/>
            <person name="Marchand G."/>
            <person name="Marquand E."/>
            <person name="Bret-Mestries E."/>
            <person name="Morien E."/>
            <person name="Nambeesan S."/>
            <person name="Nguyen T."/>
            <person name="Pegot-Espagnet P."/>
            <person name="Pouilly N."/>
            <person name="Raftis F."/>
            <person name="Sallet E."/>
            <person name="Schiex T."/>
            <person name="Thomas J."/>
            <person name="Vandecasteele C."/>
            <person name="Vares D."/>
            <person name="Vear F."/>
            <person name="Vautrin S."/>
            <person name="Crespi M."/>
            <person name="Mangin B."/>
            <person name="Burke J.M."/>
            <person name="Salse J."/>
            <person name="Munos S."/>
            <person name="Vincourt P."/>
            <person name="Rieseberg L.H."/>
            <person name="Langlade N.B."/>
        </authorList>
    </citation>
    <scope>NUCLEOTIDE SEQUENCE [LARGE SCALE GENOMIC DNA]</scope>
    <source>
        <strain evidence="4">cv. SF193</strain>
        <tissue evidence="2">Leaves</tissue>
    </source>
</reference>
<name>A0A251UCN4_HELAN</name>
<dbReference type="Proteomes" id="UP000215914">
    <property type="component" value="Chromosome 7"/>
</dbReference>
<keyword evidence="4" id="KW-1185">Reference proteome</keyword>
<gene>
    <name evidence="3" type="ORF">HannXRQ_Chr07g0200521</name>
    <name evidence="2" type="ORF">HanXRQr2_Chr07g0309901</name>
</gene>
<evidence type="ECO:0000313" key="2">
    <source>
        <dbReference type="EMBL" id="KAF5799908.1"/>
    </source>
</evidence>
<accession>A0A251UCN4</accession>
<protein>
    <submittedName>
        <fullName evidence="3">Putative knottin, scorpion toxin-like protein</fullName>
    </submittedName>
</protein>
<feature type="signal peptide" evidence="1">
    <location>
        <begin position="1"/>
        <end position="24"/>
    </location>
</feature>
<dbReference type="EMBL" id="MNCJ02000322">
    <property type="protein sequence ID" value="KAF5799908.1"/>
    <property type="molecule type" value="Genomic_DNA"/>
</dbReference>
<dbReference type="AlphaFoldDB" id="A0A251UCN4"/>
<reference evidence="3" key="2">
    <citation type="submission" date="2017-02" db="EMBL/GenBank/DDBJ databases">
        <title>Sunflower complete genome.</title>
        <authorList>
            <person name="Langlade N."/>
            <person name="Munos S."/>
        </authorList>
    </citation>
    <scope>NUCLEOTIDE SEQUENCE [LARGE SCALE GENOMIC DNA]</scope>
    <source>
        <tissue evidence="3">Leaves</tissue>
    </source>
</reference>
<organism evidence="3 4">
    <name type="scientific">Helianthus annuus</name>
    <name type="common">Common sunflower</name>
    <dbReference type="NCBI Taxonomy" id="4232"/>
    <lineage>
        <taxon>Eukaryota</taxon>
        <taxon>Viridiplantae</taxon>
        <taxon>Streptophyta</taxon>
        <taxon>Embryophyta</taxon>
        <taxon>Tracheophyta</taxon>
        <taxon>Spermatophyta</taxon>
        <taxon>Magnoliopsida</taxon>
        <taxon>eudicotyledons</taxon>
        <taxon>Gunneridae</taxon>
        <taxon>Pentapetalae</taxon>
        <taxon>asterids</taxon>
        <taxon>campanulids</taxon>
        <taxon>Asterales</taxon>
        <taxon>Asteraceae</taxon>
        <taxon>Asteroideae</taxon>
        <taxon>Heliantheae alliance</taxon>
        <taxon>Heliantheae</taxon>
        <taxon>Helianthus</taxon>
    </lineage>
</organism>
<dbReference type="EMBL" id="CM007896">
    <property type="protein sequence ID" value="OTG21107.1"/>
    <property type="molecule type" value="Genomic_DNA"/>
</dbReference>
<keyword evidence="1" id="KW-0732">Signal</keyword>
<reference evidence="2" key="3">
    <citation type="submission" date="2020-06" db="EMBL/GenBank/DDBJ databases">
        <title>Helianthus annuus Genome sequencing and assembly Release 2.</title>
        <authorList>
            <person name="Gouzy J."/>
            <person name="Langlade N."/>
            <person name="Munos S."/>
        </authorList>
    </citation>
    <scope>NUCLEOTIDE SEQUENCE</scope>
    <source>
        <tissue evidence="2">Leaves</tissue>
    </source>
</reference>
<feature type="chain" id="PRO_5013327142" evidence="1">
    <location>
        <begin position="25"/>
        <end position="82"/>
    </location>
</feature>